<evidence type="ECO:0000313" key="3">
    <source>
        <dbReference type="Proteomes" id="UP000008810"/>
    </source>
</evidence>
<sequence>MMIQRTTMAQPSSSFSTSSFTTGCCCWLLALLCLFDSLRRSWPLRAMASTASYTIVSLQAWSCQYYLVDWFLLCRLDGASGQVLVGHECRLAGWRGSQGSGMSRHQKFRIAFS</sequence>
<dbReference type="Gramene" id="PNT66702">
    <property type="protein sequence ID" value="PNT66702"/>
    <property type="gene ID" value="BRADI_3g15932v3"/>
</dbReference>
<organism evidence="1">
    <name type="scientific">Brachypodium distachyon</name>
    <name type="common">Purple false brome</name>
    <name type="synonym">Trachynia distachya</name>
    <dbReference type="NCBI Taxonomy" id="15368"/>
    <lineage>
        <taxon>Eukaryota</taxon>
        <taxon>Viridiplantae</taxon>
        <taxon>Streptophyta</taxon>
        <taxon>Embryophyta</taxon>
        <taxon>Tracheophyta</taxon>
        <taxon>Spermatophyta</taxon>
        <taxon>Magnoliopsida</taxon>
        <taxon>Liliopsida</taxon>
        <taxon>Poales</taxon>
        <taxon>Poaceae</taxon>
        <taxon>BOP clade</taxon>
        <taxon>Pooideae</taxon>
        <taxon>Stipodae</taxon>
        <taxon>Brachypodieae</taxon>
        <taxon>Brachypodium</taxon>
    </lineage>
</organism>
<reference evidence="1 2" key="1">
    <citation type="journal article" date="2010" name="Nature">
        <title>Genome sequencing and analysis of the model grass Brachypodium distachyon.</title>
        <authorList>
            <consortium name="International Brachypodium Initiative"/>
        </authorList>
    </citation>
    <scope>NUCLEOTIDE SEQUENCE [LARGE SCALE GENOMIC DNA]</scope>
    <source>
        <strain evidence="1 2">Bd21</strain>
    </source>
</reference>
<evidence type="ECO:0000313" key="1">
    <source>
        <dbReference type="EMBL" id="PNT66702.1"/>
    </source>
</evidence>
<dbReference type="Proteomes" id="UP000008810">
    <property type="component" value="Chromosome 3"/>
</dbReference>
<name>A0A2K2CXD8_BRADI</name>
<reference evidence="1" key="2">
    <citation type="submission" date="2017-06" db="EMBL/GenBank/DDBJ databases">
        <title>WGS assembly of Brachypodium distachyon.</title>
        <authorList>
            <consortium name="The International Brachypodium Initiative"/>
            <person name="Lucas S."/>
            <person name="Harmon-Smith M."/>
            <person name="Lail K."/>
            <person name="Tice H."/>
            <person name="Grimwood J."/>
            <person name="Bruce D."/>
            <person name="Barry K."/>
            <person name="Shu S."/>
            <person name="Lindquist E."/>
            <person name="Wang M."/>
            <person name="Pitluck S."/>
            <person name="Vogel J.P."/>
            <person name="Garvin D.F."/>
            <person name="Mockler T.C."/>
            <person name="Schmutz J."/>
            <person name="Rokhsar D."/>
            <person name="Bevan M.W."/>
        </authorList>
    </citation>
    <scope>NUCLEOTIDE SEQUENCE</scope>
    <source>
        <strain evidence="1">Bd21</strain>
    </source>
</reference>
<dbReference type="EnsemblPlants" id="PNT66702">
    <property type="protein sequence ID" value="PNT66702"/>
    <property type="gene ID" value="BRADI_3g15932v3"/>
</dbReference>
<accession>A0A2K2CXD8</accession>
<proteinExistence type="predicted"/>
<dbReference type="PROSITE" id="PS51257">
    <property type="entry name" value="PROKAR_LIPOPROTEIN"/>
    <property type="match status" value="1"/>
</dbReference>
<gene>
    <name evidence="1" type="ORF">BRADI_3g15932v3</name>
</gene>
<dbReference type="InParanoid" id="A0A2K2CXD8"/>
<dbReference type="AlphaFoldDB" id="A0A2K2CXD8"/>
<evidence type="ECO:0000313" key="2">
    <source>
        <dbReference type="EnsemblPlants" id="PNT66702"/>
    </source>
</evidence>
<protein>
    <submittedName>
        <fullName evidence="1 2">Uncharacterized protein</fullName>
    </submittedName>
</protein>
<reference evidence="2" key="3">
    <citation type="submission" date="2018-08" db="UniProtKB">
        <authorList>
            <consortium name="EnsemblPlants"/>
        </authorList>
    </citation>
    <scope>IDENTIFICATION</scope>
    <source>
        <strain evidence="2">cv. Bd21</strain>
    </source>
</reference>
<dbReference type="EMBL" id="CM000882">
    <property type="protein sequence ID" value="PNT66702.1"/>
    <property type="molecule type" value="Genomic_DNA"/>
</dbReference>
<keyword evidence="3" id="KW-1185">Reference proteome</keyword>